<dbReference type="SUPFAM" id="SSF109854">
    <property type="entry name" value="DinB/YfiT-like putative metalloenzymes"/>
    <property type="match status" value="1"/>
</dbReference>
<gene>
    <name evidence="2" type="ORF">JI741_16385</name>
</gene>
<dbReference type="Proteomes" id="UP000613030">
    <property type="component" value="Unassembled WGS sequence"/>
</dbReference>
<sequence length="156" mass="18279">MKPTIDELRQLIKDYTAKFSAIPESEFSVKPLPHKWSKKEVVGHLIDSAHNNLRRFICGQYEPFPPHIVYHQDFWVYANAYGHAPQEDVIVLWKLINHQLCTVLETMPAENYGRQCNTSKDGTQLRTLEWLAQDYVKHMKHHLNQIFPGSFEIAYT</sequence>
<comment type="caution">
    <text evidence="2">The sequence shown here is derived from an EMBL/GenBank/DDBJ whole genome shotgun (WGS) entry which is preliminary data.</text>
</comment>
<dbReference type="Pfam" id="PF12867">
    <property type="entry name" value="DinB_2"/>
    <property type="match status" value="1"/>
</dbReference>
<evidence type="ECO:0000259" key="1">
    <source>
        <dbReference type="Pfam" id="PF12867"/>
    </source>
</evidence>
<organism evidence="2 3">
    <name type="scientific">Chryseolinea lacunae</name>
    <dbReference type="NCBI Taxonomy" id="2801331"/>
    <lineage>
        <taxon>Bacteria</taxon>
        <taxon>Pseudomonadati</taxon>
        <taxon>Bacteroidota</taxon>
        <taxon>Cytophagia</taxon>
        <taxon>Cytophagales</taxon>
        <taxon>Fulvivirgaceae</taxon>
        <taxon>Chryseolinea</taxon>
    </lineage>
</organism>
<dbReference type="EMBL" id="JAERRB010000005">
    <property type="protein sequence ID" value="MBL0742806.1"/>
    <property type="molecule type" value="Genomic_DNA"/>
</dbReference>
<accession>A0ABS1KWZ1</accession>
<evidence type="ECO:0000313" key="3">
    <source>
        <dbReference type="Proteomes" id="UP000613030"/>
    </source>
</evidence>
<name>A0ABS1KWZ1_9BACT</name>
<reference evidence="2 3" key="1">
    <citation type="submission" date="2021-01" db="EMBL/GenBank/DDBJ databases">
        <title>Chryseolinea sp. Jin1 Genome sequencing and assembly.</title>
        <authorList>
            <person name="Kim I."/>
        </authorList>
    </citation>
    <scope>NUCLEOTIDE SEQUENCE [LARGE SCALE GENOMIC DNA]</scope>
    <source>
        <strain evidence="2 3">Jin1</strain>
    </source>
</reference>
<dbReference type="InterPro" id="IPR034660">
    <property type="entry name" value="DinB/YfiT-like"/>
</dbReference>
<keyword evidence="3" id="KW-1185">Reference proteome</keyword>
<dbReference type="InterPro" id="IPR024775">
    <property type="entry name" value="DinB-like"/>
</dbReference>
<feature type="domain" description="DinB-like" evidence="1">
    <location>
        <begin position="8"/>
        <end position="146"/>
    </location>
</feature>
<proteinExistence type="predicted"/>
<dbReference type="RefSeq" id="WP_202011446.1">
    <property type="nucleotide sequence ID" value="NZ_JAERRB010000005.1"/>
</dbReference>
<protein>
    <submittedName>
        <fullName evidence="2">DinB family protein</fullName>
    </submittedName>
</protein>
<evidence type="ECO:0000313" key="2">
    <source>
        <dbReference type="EMBL" id="MBL0742806.1"/>
    </source>
</evidence>
<dbReference type="Gene3D" id="1.20.120.450">
    <property type="entry name" value="dinb family like domain"/>
    <property type="match status" value="1"/>
</dbReference>